<name>A0A1Y1HKT6_KLENI</name>
<dbReference type="PANTHER" id="PTHR37203:SF3">
    <property type="entry name" value="SLR0975 PROTEIN"/>
    <property type="match status" value="1"/>
</dbReference>
<evidence type="ECO:0000313" key="2">
    <source>
        <dbReference type="EMBL" id="GAQ79225.1"/>
    </source>
</evidence>
<reference evidence="2 3" key="1">
    <citation type="journal article" date="2014" name="Nat. Commun.">
        <title>Klebsormidium flaccidum genome reveals primary factors for plant terrestrial adaptation.</title>
        <authorList>
            <person name="Hori K."/>
            <person name="Maruyama F."/>
            <person name="Fujisawa T."/>
            <person name="Togashi T."/>
            <person name="Yamamoto N."/>
            <person name="Seo M."/>
            <person name="Sato S."/>
            <person name="Yamada T."/>
            <person name="Mori H."/>
            <person name="Tajima N."/>
            <person name="Moriyama T."/>
            <person name="Ikeuchi M."/>
            <person name="Watanabe M."/>
            <person name="Wada H."/>
            <person name="Kobayashi K."/>
            <person name="Saito M."/>
            <person name="Masuda T."/>
            <person name="Sasaki-Sekimoto Y."/>
            <person name="Mashiguchi K."/>
            <person name="Awai K."/>
            <person name="Shimojima M."/>
            <person name="Masuda S."/>
            <person name="Iwai M."/>
            <person name="Nobusawa T."/>
            <person name="Narise T."/>
            <person name="Kondo S."/>
            <person name="Saito H."/>
            <person name="Sato R."/>
            <person name="Murakawa M."/>
            <person name="Ihara Y."/>
            <person name="Oshima-Yamada Y."/>
            <person name="Ohtaka K."/>
            <person name="Satoh M."/>
            <person name="Sonobe K."/>
            <person name="Ishii M."/>
            <person name="Ohtani R."/>
            <person name="Kanamori-Sato M."/>
            <person name="Honoki R."/>
            <person name="Miyazaki D."/>
            <person name="Mochizuki H."/>
            <person name="Umetsu J."/>
            <person name="Higashi K."/>
            <person name="Shibata D."/>
            <person name="Kamiya Y."/>
            <person name="Sato N."/>
            <person name="Nakamura Y."/>
            <person name="Tabata S."/>
            <person name="Ida S."/>
            <person name="Kurokawa K."/>
            <person name="Ohta H."/>
        </authorList>
    </citation>
    <scope>NUCLEOTIDE SEQUENCE [LARGE SCALE GENOMIC DNA]</scope>
    <source>
        <strain evidence="2 3">NIES-2285</strain>
    </source>
</reference>
<dbReference type="OrthoDB" id="448946at2759"/>
<organism evidence="2 3">
    <name type="scientific">Klebsormidium nitens</name>
    <name type="common">Green alga</name>
    <name type="synonym">Ulothrix nitens</name>
    <dbReference type="NCBI Taxonomy" id="105231"/>
    <lineage>
        <taxon>Eukaryota</taxon>
        <taxon>Viridiplantae</taxon>
        <taxon>Streptophyta</taxon>
        <taxon>Klebsormidiophyceae</taxon>
        <taxon>Klebsormidiales</taxon>
        <taxon>Klebsormidiaceae</taxon>
        <taxon>Klebsormidium</taxon>
    </lineage>
</organism>
<dbReference type="PANTHER" id="PTHR37203">
    <property type="match status" value="1"/>
</dbReference>
<evidence type="ECO:0000256" key="1">
    <source>
        <dbReference type="SAM" id="MobiDB-lite"/>
    </source>
</evidence>
<keyword evidence="3" id="KW-1185">Reference proteome</keyword>
<dbReference type="OMA" id="HFATYQV"/>
<evidence type="ECO:0000313" key="3">
    <source>
        <dbReference type="Proteomes" id="UP000054558"/>
    </source>
</evidence>
<gene>
    <name evidence="2" type="ORF">KFL_000260410</name>
</gene>
<protein>
    <submittedName>
        <fullName evidence="2">Uncharacterized protein</fullName>
    </submittedName>
</protein>
<feature type="region of interest" description="Disordered" evidence="1">
    <location>
        <begin position="134"/>
        <end position="157"/>
    </location>
</feature>
<proteinExistence type="predicted"/>
<accession>A0A1Y1HKT6</accession>
<sequence length="405" mass="44502">MSSARCASSLERAQRWSTLQCQEQTYTPHRKSTLNPRRREIRATLHRSSKVAWRQLPGRPTTAGKDFYIQPFGQPVDAPLRFTAKPVNAVSQASLPGGSDSELRGALDLASDEELHEIVNILYGRSPLSPILKSIATGDGSSSDGEDGGAGHPRRDFRDMLSERETLLRRLEARFFFLAADAKATMTGKRPSYRQVLLCVRQKLRVPCSNVLSTADLEAEIFLHLLQEYSSAPSKQKEHEQGVVMVNDPRHVQGKRWHQLGKLLAPVKIGGEEVLSILAKGSSALGVTTLQNMALGRLSGRMLLERAKYQVATEALKKGGAAVANRIQSHYAVLAAKQALAGASARYAILRSTMTLLGPVMWGAFMADVVLQAVGTDYGRVVRVIFALAQIRLTRTYGWRQSDAT</sequence>
<dbReference type="STRING" id="105231.A0A1Y1HKT6"/>
<dbReference type="AlphaFoldDB" id="A0A1Y1HKT6"/>
<dbReference type="EMBL" id="DF236975">
    <property type="protein sequence ID" value="GAQ79225.1"/>
    <property type="molecule type" value="Genomic_DNA"/>
</dbReference>
<dbReference type="Proteomes" id="UP000054558">
    <property type="component" value="Unassembled WGS sequence"/>
</dbReference>